<feature type="transmembrane region" description="Helical" evidence="1">
    <location>
        <begin position="76"/>
        <end position="99"/>
    </location>
</feature>
<dbReference type="EMBL" id="JQCD01000031">
    <property type="protein sequence ID" value="KRN76186.1"/>
    <property type="molecule type" value="Genomic_DNA"/>
</dbReference>
<feature type="transmembrane region" description="Helical" evidence="1">
    <location>
        <begin position="119"/>
        <end position="140"/>
    </location>
</feature>
<dbReference type="STRING" id="1620.IV67_GL001237"/>
<reference evidence="2 3" key="1">
    <citation type="journal article" date="2015" name="Genome Announc.">
        <title>Expanding the biotechnology potential of lactobacilli through comparative genomics of 213 strains and associated genera.</title>
        <authorList>
            <person name="Sun Z."/>
            <person name="Harris H.M."/>
            <person name="McCann A."/>
            <person name="Guo C."/>
            <person name="Argimon S."/>
            <person name="Zhang W."/>
            <person name="Yang X."/>
            <person name="Jeffery I.B."/>
            <person name="Cooney J.C."/>
            <person name="Kagawa T.F."/>
            <person name="Liu W."/>
            <person name="Song Y."/>
            <person name="Salvetti E."/>
            <person name="Wrobel A."/>
            <person name="Rasinkangas P."/>
            <person name="Parkhill J."/>
            <person name="Rea M.C."/>
            <person name="O'Sullivan O."/>
            <person name="Ritari J."/>
            <person name="Douillard F.P."/>
            <person name="Paul Ross R."/>
            <person name="Yang R."/>
            <person name="Briner A.E."/>
            <person name="Felis G.E."/>
            <person name="de Vos W.M."/>
            <person name="Barrangou R."/>
            <person name="Klaenhammer T.R."/>
            <person name="Caufield P.W."/>
            <person name="Cui Y."/>
            <person name="Zhang H."/>
            <person name="O'Toole P.W."/>
        </authorList>
    </citation>
    <scope>NUCLEOTIDE SEQUENCE [LARGE SCALE GENOMIC DNA]</scope>
    <source>
        <strain evidence="2 3">DSM 20014</strain>
    </source>
</reference>
<evidence type="ECO:0000313" key="2">
    <source>
        <dbReference type="EMBL" id="KRN76186.1"/>
    </source>
</evidence>
<organism evidence="2 3">
    <name type="scientific">Weissella minor</name>
    <dbReference type="NCBI Taxonomy" id="1620"/>
    <lineage>
        <taxon>Bacteria</taxon>
        <taxon>Bacillati</taxon>
        <taxon>Bacillota</taxon>
        <taxon>Bacilli</taxon>
        <taxon>Lactobacillales</taxon>
        <taxon>Lactobacillaceae</taxon>
        <taxon>Weissella</taxon>
    </lineage>
</organism>
<keyword evidence="1" id="KW-1133">Transmembrane helix</keyword>
<evidence type="ECO:0008006" key="4">
    <source>
        <dbReference type="Google" id="ProtNLM"/>
    </source>
</evidence>
<sequence length="196" mass="22267">MGFKDGAVLRFIQLFNNRGGFNVYKFEGTRIKLAREAILLLCTLILFNNLNVFVIQSDSLMQAKEEFAKANLDAESSIIIIKGLILLMAVLIPLITAVVMKMIVRLFAPDRNFSTGVSWMWLMIAMIPQTIYAITVYVFTSNQANQLVTFSFSILSIFIYTCLMWLNKVFNSKNKYFYVGLTLMLLQVGLGLLMSK</sequence>
<proteinExistence type="predicted"/>
<comment type="caution">
    <text evidence="2">The sequence shown here is derived from an EMBL/GenBank/DDBJ whole genome shotgun (WGS) entry which is preliminary data.</text>
</comment>
<keyword evidence="3" id="KW-1185">Reference proteome</keyword>
<dbReference type="AlphaFoldDB" id="A0A0R2JNW7"/>
<dbReference type="Proteomes" id="UP000051673">
    <property type="component" value="Unassembled WGS sequence"/>
</dbReference>
<evidence type="ECO:0000256" key="1">
    <source>
        <dbReference type="SAM" id="Phobius"/>
    </source>
</evidence>
<evidence type="ECO:0000313" key="3">
    <source>
        <dbReference type="Proteomes" id="UP000051673"/>
    </source>
</evidence>
<dbReference type="PATRIC" id="fig|1620.3.peg.1251"/>
<feature type="transmembrane region" description="Helical" evidence="1">
    <location>
        <begin position="146"/>
        <end position="167"/>
    </location>
</feature>
<keyword evidence="1" id="KW-0472">Membrane</keyword>
<feature type="transmembrane region" description="Helical" evidence="1">
    <location>
        <begin position="176"/>
        <end position="194"/>
    </location>
</feature>
<feature type="transmembrane region" description="Helical" evidence="1">
    <location>
        <begin position="37"/>
        <end position="56"/>
    </location>
</feature>
<accession>A0A0R2JNW7</accession>
<name>A0A0R2JNW7_9LACO</name>
<keyword evidence="1" id="KW-0812">Transmembrane</keyword>
<protein>
    <recommendedName>
        <fullName evidence="4">Yip1 domain-containing protein</fullName>
    </recommendedName>
</protein>
<gene>
    <name evidence="2" type="ORF">IV67_GL001237</name>
</gene>